<proteinExistence type="predicted"/>
<dbReference type="AlphaFoldDB" id="A0A9N7VKD3"/>
<name>A0A9N7VKD3_PLEPL</name>
<gene>
    <name evidence="1" type="ORF">PLEPLA_LOCUS37667</name>
</gene>
<protein>
    <submittedName>
        <fullName evidence="1">Uncharacterized protein</fullName>
    </submittedName>
</protein>
<dbReference type="Proteomes" id="UP001153269">
    <property type="component" value="Unassembled WGS sequence"/>
</dbReference>
<evidence type="ECO:0000313" key="1">
    <source>
        <dbReference type="EMBL" id="CAB1449981.1"/>
    </source>
</evidence>
<sequence>MDNICGFCKAVGVRANIKVTRVHRVSECNRWAQVLALTLYMGNRAAAGQRKLPDLVEEEPESRSFYVITPRQETTISSTHLTHTRSNISSLRR</sequence>
<evidence type="ECO:0000313" key="2">
    <source>
        <dbReference type="Proteomes" id="UP001153269"/>
    </source>
</evidence>
<organism evidence="1 2">
    <name type="scientific">Pleuronectes platessa</name>
    <name type="common">European plaice</name>
    <dbReference type="NCBI Taxonomy" id="8262"/>
    <lineage>
        <taxon>Eukaryota</taxon>
        <taxon>Metazoa</taxon>
        <taxon>Chordata</taxon>
        <taxon>Craniata</taxon>
        <taxon>Vertebrata</taxon>
        <taxon>Euteleostomi</taxon>
        <taxon>Actinopterygii</taxon>
        <taxon>Neopterygii</taxon>
        <taxon>Teleostei</taxon>
        <taxon>Neoteleostei</taxon>
        <taxon>Acanthomorphata</taxon>
        <taxon>Carangaria</taxon>
        <taxon>Pleuronectiformes</taxon>
        <taxon>Pleuronectoidei</taxon>
        <taxon>Pleuronectidae</taxon>
        <taxon>Pleuronectes</taxon>
    </lineage>
</organism>
<dbReference type="EMBL" id="CADEAL010004036">
    <property type="protein sequence ID" value="CAB1449981.1"/>
    <property type="molecule type" value="Genomic_DNA"/>
</dbReference>
<accession>A0A9N7VKD3</accession>
<keyword evidence="2" id="KW-1185">Reference proteome</keyword>
<reference evidence="1" key="1">
    <citation type="submission" date="2020-03" db="EMBL/GenBank/DDBJ databases">
        <authorList>
            <person name="Weist P."/>
        </authorList>
    </citation>
    <scope>NUCLEOTIDE SEQUENCE</scope>
</reference>
<comment type="caution">
    <text evidence="1">The sequence shown here is derived from an EMBL/GenBank/DDBJ whole genome shotgun (WGS) entry which is preliminary data.</text>
</comment>